<dbReference type="Pfam" id="PF12796">
    <property type="entry name" value="Ank_2"/>
    <property type="match status" value="2"/>
</dbReference>
<dbReference type="EMBL" id="JAUEDM010000005">
    <property type="protein sequence ID" value="KAK3315882.1"/>
    <property type="molecule type" value="Genomic_DNA"/>
</dbReference>
<reference evidence="4" key="2">
    <citation type="submission" date="2023-06" db="EMBL/GenBank/DDBJ databases">
        <authorList>
            <consortium name="Lawrence Berkeley National Laboratory"/>
            <person name="Haridas S."/>
            <person name="Hensen N."/>
            <person name="Bonometti L."/>
            <person name="Westerberg I."/>
            <person name="Brannstrom I.O."/>
            <person name="Guillou S."/>
            <person name="Cros-Aarteil S."/>
            <person name="Calhoun S."/>
            <person name="Kuo A."/>
            <person name="Mondo S."/>
            <person name="Pangilinan J."/>
            <person name="Riley R."/>
            <person name="Labutti K."/>
            <person name="Andreopoulos B."/>
            <person name="Lipzen A."/>
            <person name="Chen C."/>
            <person name="Yanf M."/>
            <person name="Daum C."/>
            <person name="Ng V."/>
            <person name="Clum A."/>
            <person name="Steindorff A."/>
            <person name="Ohm R."/>
            <person name="Martin F."/>
            <person name="Silar P."/>
            <person name="Natvig D."/>
            <person name="Lalanne C."/>
            <person name="Gautier V."/>
            <person name="Ament-Velasquez S.L."/>
            <person name="Kruys A."/>
            <person name="Hutchinson M.I."/>
            <person name="Powell A.J."/>
            <person name="Barry K."/>
            <person name="Miller A.N."/>
            <person name="Grigoriev I.V."/>
            <person name="Debuchy R."/>
            <person name="Gladieux P."/>
            <person name="Thoren M.H."/>
            <person name="Johannesson H."/>
        </authorList>
    </citation>
    <scope>NUCLEOTIDE SEQUENCE</scope>
    <source>
        <strain evidence="4">CBS 118394</strain>
    </source>
</reference>
<comment type="caution">
    <text evidence="4">The sequence shown here is derived from an EMBL/GenBank/DDBJ whole genome shotgun (WGS) entry which is preliminary data.</text>
</comment>
<dbReference type="SUPFAM" id="SSF48403">
    <property type="entry name" value="Ankyrin repeat"/>
    <property type="match status" value="1"/>
</dbReference>
<keyword evidence="2 3" id="KW-0040">ANK repeat</keyword>
<dbReference type="PANTHER" id="PTHR24173:SF74">
    <property type="entry name" value="ANKYRIN REPEAT DOMAIN-CONTAINING PROTEIN 16"/>
    <property type="match status" value="1"/>
</dbReference>
<sequence length="177" mass="19575">TPLHSAALTGNSAVVQPLLTHASSRSDTNVQELKLMTPLFHAAGLGHLDAFKVLLEENRCDINLPDKRQRTPLIEAASRGRNEAVEILLSQPGVRPNERDCQGLHVSFWAGWDLLICAAGRGHHRLAETLLQRPDVNINQQDNYESTPLARAAFRGRNATVELLLSHQDILTDRPTN</sequence>
<gene>
    <name evidence="4" type="ORF">B0H66DRAFT_449426</name>
</gene>
<proteinExistence type="predicted"/>
<feature type="repeat" description="ANK" evidence="3">
    <location>
        <begin position="1"/>
        <end position="30"/>
    </location>
</feature>
<dbReference type="AlphaFoldDB" id="A0AAE0I0J9"/>
<dbReference type="PROSITE" id="PS50297">
    <property type="entry name" value="ANK_REP_REGION"/>
    <property type="match status" value="1"/>
</dbReference>
<dbReference type="PANTHER" id="PTHR24173">
    <property type="entry name" value="ANKYRIN REPEAT CONTAINING"/>
    <property type="match status" value="1"/>
</dbReference>
<reference evidence="4" key="1">
    <citation type="journal article" date="2023" name="Mol. Phylogenet. Evol.">
        <title>Genome-scale phylogeny and comparative genomics of the fungal order Sordariales.</title>
        <authorList>
            <person name="Hensen N."/>
            <person name="Bonometti L."/>
            <person name="Westerberg I."/>
            <person name="Brannstrom I.O."/>
            <person name="Guillou S."/>
            <person name="Cros-Aarteil S."/>
            <person name="Calhoun S."/>
            <person name="Haridas S."/>
            <person name="Kuo A."/>
            <person name="Mondo S."/>
            <person name="Pangilinan J."/>
            <person name="Riley R."/>
            <person name="LaButti K."/>
            <person name="Andreopoulos B."/>
            <person name="Lipzen A."/>
            <person name="Chen C."/>
            <person name="Yan M."/>
            <person name="Daum C."/>
            <person name="Ng V."/>
            <person name="Clum A."/>
            <person name="Steindorff A."/>
            <person name="Ohm R.A."/>
            <person name="Martin F."/>
            <person name="Silar P."/>
            <person name="Natvig D.O."/>
            <person name="Lalanne C."/>
            <person name="Gautier V."/>
            <person name="Ament-Velasquez S.L."/>
            <person name="Kruys A."/>
            <person name="Hutchinson M.I."/>
            <person name="Powell A.J."/>
            <person name="Barry K."/>
            <person name="Miller A.N."/>
            <person name="Grigoriev I.V."/>
            <person name="Debuchy R."/>
            <person name="Gladieux P."/>
            <person name="Hiltunen Thoren M."/>
            <person name="Johannesson H."/>
        </authorList>
    </citation>
    <scope>NUCLEOTIDE SEQUENCE</scope>
    <source>
        <strain evidence="4">CBS 118394</strain>
    </source>
</reference>
<protein>
    <submittedName>
        <fullName evidence="4">Ankyrin repeat-containing domain protein</fullName>
    </submittedName>
</protein>
<accession>A0AAE0I0J9</accession>
<name>A0AAE0I0J9_9PEZI</name>
<dbReference type="InterPro" id="IPR002110">
    <property type="entry name" value="Ankyrin_rpt"/>
</dbReference>
<feature type="non-terminal residue" evidence="4">
    <location>
        <position position="1"/>
    </location>
</feature>
<evidence type="ECO:0000313" key="5">
    <source>
        <dbReference type="Proteomes" id="UP001283341"/>
    </source>
</evidence>
<evidence type="ECO:0000256" key="3">
    <source>
        <dbReference type="PROSITE-ProRule" id="PRU00023"/>
    </source>
</evidence>
<organism evidence="4 5">
    <name type="scientific">Apodospora peruviana</name>
    <dbReference type="NCBI Taxonomy" id="516989"/>
    <lineage>
        <taxon>Eukaryota</taxon>
        <taxon>Fungi</taxon>
        <taxon>Dikarya</taxon>
        <taxon>Ascomycota</taxon>
        <taxon>Pezizomycotina</taxon>
        <taxon>Sordariomycetes</taxon>
        <taxon>Sordariomycetidae</taxon>
        <taxon>Sordariales</taxon>
        <taxon>Lasiosphaeriaceae</taxon>
        <taxon>Apodospora</taxon>
    </lineage>
</organism>
<dbReference type="SMART" id="SM00248">
    <property type="entry name" value="ANK"/>
    <property type="match status" value="5"/>
</dbReference>
<dbReference type="Proteomes" id="UP001283341">
    <property type="component" value="Unassembled WGS sequence"/>
</dbReference>
<evidence type="ECO:0000256" key="1">
    <source>
        <dbReference type="ARBA" id="ARBA00022737"/>
    </source>
</evidence>
<keyword evidence="1" id="KW-0677">Repeat</keyword>
<feature type="non-terminal residue" evidence="4">
    <location>
        <position position="177"/>
    </location>
</feature>
<evidence type="ECO:0000313" key="4">
    <source>
        <dbReference type="EMBL" id="KAK3315882.1"/>
    </source>
</evidence>
<dbReference type="PROSITE" id="PS50088">
    <property type="entry name" value="ANK_REPEAT"/>
    <property type="match status" value="1"/>
</dbReference>
<evidence type="ECO:0000256" key="2">
    <source>
        <dbReference type="ARBA" id="ARBA00023043"/>
    </source>
</evidence>
<dbReference type="InterPro" id="IPR036770">
    <property type="entry name" value="Ankyrin_rpt-contain_sf"/>
</dbReference>
<keyword evidence="5" id="KW-1185">Reference proteome</keyword>
<dbReference type="Gene3D" id="1.25.40.20">
    <property type="entry name" value="Ankyrin repeat-containing domain"/>
    <property type="match status" value="1"/>
</dbReference>